<organism evidence="3 4">
    <name type="scientific">Puniceispirillum marinum (strain IMCC1322)</name>
    <dbReference type="NCBI Taxonomy" id="488538"/>
    <lineage>
        <taxon>Bacteria</taxon>
        <taxon>Pseudomonadati</taxon>
        <taxon>Pseudomonadota</taxon>
        <taxon>Alphaproteobacteria</taxon>
        <taxon>Candidatus Puniceispirillales</taxon>
        <taxon>Candidatus Puniceispirillaceae</taxon>
        <taxon>Candidatus Puniceispirillum</taxon>
    </lineage>
</organism>
<dbReference type="OrthoDB" id="7161229at2"/>
<dbReference type="GO" id="GO:0004687">
    <property type="term" value="F:myosin light chain kinase activity"/>
    <property type="evidence" value="ECO:0007669"/>
    <property type="project" value="UniProtKB-EC"/>
</dbReference>
<feature type="compositionally biased region" description="Basic and acidic residues" evidence="1">
    <location>
        <begin position="103"/>
        <end position="116"/>
    </location>
</feature>
<keyword evidence="2" id="KW-0812">Transmembrane</keyword>
<protein>
    <submittedName>
        <fullName evidence="3">Periplasmic protein TonB, links inner and outer membranes</fullName>
        <ecNumber evidence="3">2.7.11.18</ecNumber>
    </submittedName>
</protein>
<name>D5BPN9_PUNMI</name>
<gene>
    <name evidence="3" type="ordered locus">SAR116_2298</name>
</gene>
<dbReference type="EC" id="2.7.11.18" evidence="3"/>
<dbReference type="STRING" id="488538.SAR116_2298"/>
<feature type="compositionally biased region" description="Low complexity" evidence="1">
    <location>
        <begin position="81"/>
        <end position="100"/>
    </location>
</feature>
<feature type="compositionally biased region" description="Pro residues" evidence="1">
    <location>
        <begin position="124"/>
        <end position="136"/>
    </location>
</feature>
<proteinExistence type="predicted"/>
<dbReference type="SUPFAM" id="SSF74653">
    <property type="entry name" value="TolA/TonB C-terminal domain"/>
    <property type="match status" value="1"/>
</dbReference>
<accession>D5BPN9</accession>
<dbReference type="Gene3D" id="3.30.1150.10">
    <property type="match status" value="1"/>
</dbReference>
<dbReference type="eggNOG" id="COG3266">
    <property type="taxonomic scope" value="Bacteria"/>
</dbReference>
<reference evidence="3 4" key="1">
    <citation type="journal article" date="2010" name="J. Bacteriol.">
        <title>Complete genome sequence of "Candidatus Puniceispirillum marinum" IMCC1322, a representative of the SAR116 clade in the Alphaproteobacteria.</title>
        <authorList>
            <person name="Oh H.M."/>
            <person name="Kwon K.K."/>
            <person name="Kang I."/>
            <person name="Kang S.G."/>
            <person name="Lee J.H."/>
            <person name="Kim S.J."/>
            <person name="Cho J.C."/>
        </authorList>
    </citation>
    <scope>NUCLEOTIDE SEQUENCE [LARGE SCALE GENOMIC DNA]</scope>
    <source>
        <strain evidence="3 4">IMCC1322</strain>
    </source>
</reference>
<dbReference type="HOGENOM" id="CLU_711060_0_0_5"/>
<dbReference type="RefSeq" id="WP_013047168.1">
    <property type="nucleotide sequence ID" value="NC_014010.1"/>
</dbReference>
<dbReference type="AlphaFoldDB" id="D5BPN9"/>
<keyword evidence="2" id="KW-1133">Transmembrane helix</keyword>
<evidence type="ECO:0000313" key="4">
    <source>
        <dbReference type="Proteomes" id="UP000007460"/>
    </source>
</evidence>
<dbReference type="Proteomes" id="UP000007460">
    <property type="component" value="Chromosome"/>
</dbReference>
<sequence>MTSRPVIISVTLHIAIAVLFAVGLPSIKRKLPEEQPIIAMEIVQTVPISNLTEGAQESTAKKAQEPAKRKNTPPPPPPKAAPKSKPVKPVAKVKPKSVPTPKAPDKTAEIIPDKAKPKPKVKPKPAPVKTPTPPQTKPKRTEAAAAPTKLPKAPPRRENKMAKASKQKKKQAQALTGVMQNLAKAKQVNEEAEKKRRAQERKKAAEKVNKTLTATTGNALKAPKAPVIAPMGASDFDLLRAHLSKCWDLPVGSAGADTLIVDIIVTSDRDGTVLSAEIKNKTRYKIDRAFKAAAAEAQRATLECSPLPLPPEKYDQWKSFVFAFDPRSLSR</sequence>
<feature type="region of interest" description="Disordered" evidence="1">
    <location>
        <begin position="54"/>
        <end position="173"/>
    </location>
</feature>
<feature type="compositionally biased region" description="Basic and acidic residues" evidence="1">
    <location>
        <begin position="59"/>
        <end position="68"/>
    </location>
</feature>
<evidence type="ECO:0000256" key="1">
    <source>
        <dbReference type="SAM" id="MobiDB-lite"/>
    </source>
</evidence>
<evidence type="ECO:0000256" key="2">
    <source>
        <dbReference type="SAM" id="Phobius"/>
    </source>
</evidence>
<keyword evidence="4" id="KW-1185">Reference proteome</keyword>
<keyword evidence="3" id="KW-0808">Transferase</keyword>
<feature type="transmembrane region" description="Helical" evidence="2">
    <location>
        <begin position="6"/>
        <end position="27"/>
    </location>
</feature>
<dbReference type="EMBL" id="CP001751">
    <property type="protein sequence ID" value="ADE40541.1"/>
    <property type="molecule type" value="Genomic_DNA"/>
</dbReference>
<keyword evidence="2" id="KW-0472">Membrane</keyword>
<dbReference type="KEGG" id="apb:SAR116_2298"/>
<evidence type="ECO:0000313" key="3">
    <source>
        <dbReference type="EMBL" id="ADE40541.1"/>
    </source>
</evidence>
<feature type="region of interest" description="Disordered" evidence="1">
    <location>
        <begin position="186"/>
        <end position="206"/>
    </location>
</feature>